<protein>
    <submittedName>
        <fullName evidence="2">DUF4345 domain-containing protein</fullName>
    </submittedName>
</protein>
<name>A0A549STT0_9HYPH</name>
<comment type="caution">
    <text evidence="2">The sequence shown here is derived from an EMBL/GenBank/DDBJ whole genome shotgun (WGS) entry which is preliminary data.</text>
</comment>
<evidence type="ECO:0000313" key="3">
    <source>
        <dbReference type="Proteomes" id="UP000316801"/>
    </source>
</evidence>
<proteinExistence type="predicted"/>
<keyword evidence="1" id="KW-0472">Membrane</keyword>
<evidence type="ECO:0000313" key="2">
    <source>
        <dbReference type="EMBL" id="TRL33019.1"/>
    </source>
</evidence>
<keyword evidence="1" id="KW-1133">Transmembrane helix</keyword>
<feature type="transmembrane region" description="Helical" evidence="1">
    <location>
        <begin position="106"/>
        <end position="127"/>
    </location>
</feature>
<dbReference type="RefSeq" id="WP_143127600.1">
    <property type="nucleotide sequence ID" value="NZ_VJMG01000080.1"/>
</dbReference>
<dbReference type="EMBL" id="VJMG01000080">
    <property type="protein sequence ID" value="TRL33019.1"/>
    <property type="molecule type" value="Genomic_DNA"/>
</dbReference>
<sequence>MDFYFPAERPEQLAFLASALVALIGLFILALPQAALKLAGFSVGEVTASGYGATRATGGLYLGLGLTAVLVAQDWTYLALGASLLTAAFGRLVSILADRGFTLQNLALLLLQVALAALPLGYVLGYLSGL</sequence>
<feature type="transmembrane region" description="Helical" evidence="1">
    <location>
        <begin position="77"/>
        <end position="94"/>
    </location>
</feature>
<organism evidence="2 3">
    <name type="scientific">Rhizobium straminoryzae</name>
    <dbReference type="NCBI Taxonomy" id="1387186"/>
    <lineage>
        <taxon>Bacteria</taxon>
        <taxon>Pseudomonadati</taxon>
        <taxon>Pseudomonadota</taxon>
        <taxon>Alphaproteobacteria</taxon>
        <taxon>Hyphomicrobiales</taxon>
        <taxon>Rhizobiaceae</taxon>
        <taxon>Rhizobium/Agrobacterium group</taxon>
        <taxon>Rhizobium</taxon>
    </lineage>
</organism>
<dbReference type="AlphaFoldDB" id="A0A549STT0"/>
<gene>
    <name evidence="2" type="ORF">FNA46_23225</name>
</gene>
<reference evidence="2 3" key="1">
    <citation type="submission" date="2019-07" db="EMBL/GenBank/DDBJ databases">
        <title>Ln-dependent methylotrophs.</title>
        <authorList>
            <person name="Tani A."/>
        </authorList>
    </citation>
    <scope>NUCLEOTIDE SEQUENCE [LARGE SCALE GENOMIC DNA]</scope>
    <source>
        <strain evidence="2 3">SM12</strain>
    </source>
</reference>
<feature type="transmembrane region" description="Helical" evidence="1">
    <location>
        <begin position="12"/>
        <end position="31"/>
    </location>
</feature>
<feature type="transmembrane region" description="Helical" evidence="1">
    <location>
        <begin position="52"/>
        <end position="71"/>
    </location>
</feature>
<keyword evidence="1" id="KW-0812">Transmembrane</keyword>
<evidence type="ECO:0000256" key="1">
    <source>
        <dbReference type="SAM" id="Phobius"/>
    </source>
</evidence>
<dbReference type="Proteomes" id="UP000316801">
    <property type="component" value="Unassembled WGS sequence"/>
</dbReference>
<accession>A0A549STT0</accession>
<keyword evidence="3" id="KW-1185">Reference proteome</keyword>